<dbReference type="InterPro" id="IPR032687">
    <property type="entry name" value="AraC-type_N"/>
</dbReference>
<evidence type="ECO:0000313" key="6">
    <source>
        <dbReference type="Proteomes" id="UP000662703"/>
    </source>
</evidence>
<keyword evidence="3" id="KW-0804">Transcription</keyword>
<protein>
    <submittedName>
        <fullName evidence="5">Helix-turn-helix-domain-containing protein</fullName>
    </submittedName>
</protein>
<gene>
    <name evidence="5" type="ORF">Y5W_01070</name>
</gene>
<dbReference type="InterPro" id="IPR018062">
    <property type="entry name" value="HTH_AraC-typ_CS"/>
</dbReference>
<evidence type="ECO:0000259" key="4">
    <source>
        <dbReference type="PROSITE" id="PS01124"/>
    </source>
</evidence>
<sequence>MTTATTVAAWPLALLDTLAEAGVDAPALLQEAGLRETALADPGGRVPVTAMSRLWAAAERLSGDPAVGLRVGARAQPMHLRILGLLVQTAPTLDRVLDLVVRFQALISTSVTVTRVHRPGAVGLAIQARPGAPVHPCALDAFAAVHVRHLRRLAPRGRIAGVDLRRPAPVDAAPWRATFGESVRFERALDVIWHHGEGLRDPLPLGDADLCRQHEALAEQALAELDRAPPLIQTLRGLLRVRPDAPPSLAELARAVNLSERSLRRRLVAAGSGYRKLIEEQRAEQAAVWLRQEGLPVAEVARRLGFSDASNFGKAFKRWYGVAPDHFRRS</sequence>
<evidence type="ECO:0000256" key="3">
    <source>
        <dbReference type="ARBA" id="ARBA00023163"/>
    </source>
</evidence>
<dbReference type="PANTHER" id="PTHR47894:SF1">
    <property type="entry name" value="HTH-TYPE TRANSCRIPTIONAL REGULATOR VQSM"/>
    <property type="match status" value="1"/>
</dbReference>
<dbReference type="InterPro" id="IPR009057">
    <property type="entry name" value="Homeodomain-like_sf"/>
</dbReference>
<proteinExistence type="predicted"/>
<dbReference type="PANTHER" id="PTHR47894">
    <property type="entry name" value="HTH-TYPE TRANSCRIPTIONAL REGULATOR GADX"/>
    <property type="match status" value="1"/>
</dbReference>
<organism evidence="5 6">
    <name type="scientific">Alloalcanivorax profundimaris</name>
    <dbReference type="NCBI Taxonomy" id="2735259"/>
    <lineage>
        <taxon>Bacteria</taxon>
        <taxon>Pseudomonadati</taxon>
        <taxon>Pseudomonadota</taxon>
        <taxon>Gammaproteobacteria</taxon>
        <taxon>Oceanospirillales</taxon>
        <taxon>Alcanivoracaceae</taxon>
        <taxon>Alloalcanivorax</taxon>
    </lineage>
</organism>
<evidence type="ECO:0000256" key="1">
    <source>
        <dbReference type="ARBA" id="ARBA00023015"/>
    </source>
</evidence>
<keyword evidence="6" id="KW-1185">Reference proteome</keyword>
<dbReference type="PRINTS" id="PR00032">
    <property type="entry name" value="HTHARAC"/>
</dbReference>
<accession>A0ABS0AQL0</accession>
<dbReference type="InterPro" id="IPR020449">
    <property type="entry name" value="Tscrpt_reg_AraC-type_HTH"/>
</dbReference>
<dbReference type="Pfam" id="PF12833">
    <property type="entry name" value="HTH_18"/>
    <property type="match status" value="1"/>
</dbReference>
<dbReference type="SUPFAM" id="SSF46689">
    <property type="entry name" value="Homeodomain-like"/>
    <property type="match status" value="1"/>
</dbReference>
<feature type="domain" description="HTH araC/xylS-type" evidence="4">
    <location>
        <begin position="233"/>
        <end position="330"/>
    </location>
</feature>
<keyword evidence="1" id="KW-0805">Transcription regulation</keyword>
<evidence type="ECO:0000313" key="5">
    <source>
        <dbReference type="EMBL" id="MBF5055776.1"/>
    </source>
</evidence>
<dbReference type="SMART" id="SM00342">
    <property type="entry name" value="HTH_ARAC"/>
    <property type="match status" value="1"/>
</dbReference>
<name>A0ABS0AQL0_9GAMM</name>
<dbReference type="PROSITE" id="PS01124">
    <property type="entry name" value="HTH_ARAC_FAMILY_2"/>
    <property type="match status" value="1"/>
</dbReference>
<dbReference type="Proteomes" id="UP000662703">
    <property type="component" value="Unassembled WGS sequence"/>
</dbReference>
<dbReference type="EMBL" id="ARXX01000011">
    <property type="protein sequence ID" value="MBF5055776.1"/>
    <property type="molecule type" value="Genomic_DNA"/>
</dbReference>
<dbReference type="Pfam" id="PF12625">
    <property type="entry name" value="Arabinose_bd"/>
    <property type="match status" value="1"/>
</dbReference>
<dbReference type="PROSITE" id="PS00041">
    <property type="entry name" value="HTH_ARAC_FAMILY_1"/>
    <property type="match status" value="1"/>
</dbReference>
<dbReference type="InterPro" id="IPR018060">
    <property type="entry name" value="HTH_AraC"/>
</dbReference>
<reference evidence="5 6" key="1">
    <citation type="submission" date="2012-09" db="EMBL/GenBank/DDBJ databases">
        <title>Genome Sequence of alkane-degrading Bacterium Alcanivorax sp. 521-1.</title>
        <authorList>
            <person name="Lai Q."/>
            <person name="Shao Z."/>
        </authorList>
    </citation>
    <scope>NUCLEOTIDE SEQUENCE [LARGE SCALE GENOMIC DNA]</scope>
    <source>
        <strain evidence="5 6">521-1</strain>
    </source>
</reference>
<comment type="caution">
    <text evidence="5">The sequence shown here is derived from an EMBL/GenBank/DDBJ whole genome shotgun (WGS) entry which is preliminary data.</text>
</comment>
<keyword evidence="2" id="KW-0238">DNA-binding</keyword>
<dbReference type="RefSeq" id="WP_194864438.1">
    <property type="nucleotide sequence ID" value="NZ_ARXX01000011.1"/>
</dbReference>
<dbReference type="Gene3D" id="1.10.10.60">
    <property type="entry name" value="Homeodomain-like"/>
    <property type="match status" value="1"/>
</dbReference>
<evidence type="ECO:0000256" key="2">
    <source>
        <dbReference type="ARBA" id="ARBA00023125"/>
    </source>
</evidence>